<protein>
    <submittedName>
        <fullName evidence="5">FHA domain-containing protein</fullName>
    </submittedName>
</protein>
<sequence length="170" mass="18144">MPAVSHQVCGQEDGQNFRRPLSSSSSSSPPSSSYQCSGGHVRGFQNFIRSASQQQPLSAAGPCPDASMSLDSSHLVEVASSPTVPVPGSVTTAADFPAVRWITHGSNNASPQPPGNDVPLARVDTDHVSFIIFKSEVVVGRHSHHQVTDISFDDNSYVSRAHFVLHFYGD</sequence>
<keyword evidence="4" id="KW-1185">Reference proteome</keyword>
<evidence type="ECO:0000313" key="4">
    <source>
        <dbReference type="Proteomes" id="UP000270296"/>
    </source>
</evidence>
<feature type="domain" description="FHA" evidence="2">
    <location>
        <begin position="137"/>
        <end position="170"/>
    </location>
</feature>
<evidence type="ECO:0000259" key="2">
    <source>
        <dbReference type="PROSITE" id="PS50006"/>
    </source>
</evidence>
<gene>
    <name evidence="3" type="ORF">SBAD_LOCUS12814</name>
</gene>
<dbReference type="PROSITE" id="PS50006">
    <property type="entry name" value="FHA_DOMAIN"/>
    <property type="match status" value="1"/>
</dbReference>
<feature type="region of interest" description="Disordered" evidence="1">
    <location>
        <begin position="1"/>
        <end position="37"/>
    </location>
</feature>
<accession>A0A183JAB7</accession>
<dbReference type="AlphaFoldDB" id="A0A183JAB7"/>
<evidence type="ECO:0000313" key="5">
    <source>
        <dbReference type="WBParaSite" id="SBAD_0001322801-mRNA-1"/>
    </source>
</evidence>
<proteinExistence type="predicted"/>
<organism evidence="5">
    <name type="scientific">Soboliphyme baturini</name>
    <dbReference type="NCBI Taxonomy" id="241478"/>
    <lineage>
        <taxon>Eukaryota</taxon>
        <taxon>Metazoa</taxon>
        <taxon>Ecdysozoa</taxon>
        <taxon>Nematoda</taxon>
        <taxon>Enoplea</taxon>
        <taxon>Dorylaimia</taxon>
        <taxon>Dioctophymatida</taxon>
        <taxon>Dioctophymatoidea</taxon>
        <taxon>Soboliphymatidae</taxon>
        <taxon>Soboliphyme</taxon>
    </lineage>
</organism>
<reference evidence="5" key="1">
    <citation type="submission" date="2016-06" db="UniProtKB">
        <authorList>
            <consortium name="WormBaseParasite"/>
        </authorList>
    </citation>
    <scope>IDENTIFICATION</scope>
</reference>
<dbReference type="InterPro" id="IPR000253">
    <property type="entry name" value="FHA_dom"/>
</dbReference>
<dbReference type="EMBL" id="UZAM01018933">
    <property type="protein sequence ID" value="VDP52038.1"/>
    <property type="molecule type" value="Genomic_DNA"/>
</dbReference>
<name>A0A183JAB7_9BILA</name>
<dbReference type="WBParaSite" id="SBAD_0001322801-mRNA-1">
    <property type="protein sequence ID" value="SBAD_0001322801-mRNA-1"/>
    <property type="gene ID" value="SBAD_0001322801"/>
</dbReference>
<evidence type="ECO:0000256" key="1">
    <source>
        <dbReference type="SAM" id="MobiDB-lite"/>
    </source>
</evidence>
<dbReference type="InterPro" id="IPR008984">
    <property type="entry name" value="SMAD_FHA_dom_sf"/>
</dbReference>
<feature type="compositionally biased region" description="Low complexity" evidence="1">
    <location>
        <begin position="22"/>
        <end position="33"/>
    </location>
</feature>
<dbReference type="Proteomes" id="UP000270296">
    <property type="component" value="Unassembled WGS sequence"/>
</dbReference>
<reference evidence="3 4" key="2">
    <citation type="submission" date="2018-11" db="EMBL/GenBank/DDBJ databases">
        <authorList>
            <consortium name="Pathogen Informatics"/>
        </authorList>
    </citation>
    <scope>NUCLEOTIDE SEQUENCE [LARGE SCALE GENOMIC DNA]</scope>
</reference>
<dbReference type="SUPFAM" id="SSF49879">
    <property type="entry name" value="SMAD/FHA domain"/>
    <property type="match status" value="1"/>
</dbReference>
<evidence type="ECO:0000313" key="3">
    <source>
        <dbReference type="EMBL" id="VDP52038.1"/>
    </source>
</evidence>